<evidence type="ECO:0000313" key="1">
    <source>
        <dbReference type="EMBL" id="RXN18588.1"/>
    </source>
</evidence>
<sequence>MAHLFVPQEYAIMIEGARMPEGRWKADIICTVVEMCLTISQEVLAVMCCGEHAYSLSDDNVMCCNGILQRNVSEQSECVGVFFGKVESVALENDQRHVVLKVVWQVNVKLEMMIKDPWLHVSLDHCSSPATENGMTYLWEENHSGEYKLLSHPVDLTSDIHMFYSVCYQKKG</sequence>
<keyword evidence="2" id="KW-1185">Reference proteome</keyword>
<comment type="caution">
    <text evidence="1">The sequence shown here is derived from an EMBL/GenBank/DDBJ whole genome shotgun (WGS) entry which is preliminary data.</text>
</comment>
<reference evidence="1 2" key="1">
    <citation type="submission" date="2018-03" db="EMBL/GenBank/DDBJ databases">
        <title>Draft genome sequence of Rohu Carp (Labeo rohita).</title>
        <authorList>
            <person name="Das P."/>
            <person name="Kushwaha B."/>
            <person name="Joshi C.G."/>
            <person name="Kumar D."/>
            <person name="Nagpure N.S."/>
            <person name="Sahoo L."/>
            <person name="Das S.P."/>
            <person name="Bit A."/>
            <person name="Patnaik S."/>
            <person name="Meher P.K."/>
            <person name="Jayasankar P."/>
            <person name="Koringa P.G."/>
            <person name="Patel N.V."/>
            <person name="Hinsu A.T."/>
            <person name="Kumar R."/>
            <person name="Pandey M."/>
            <person name="Agarwal S."/>
            <person name="Srivastava S."/>
            <person name="Singh M."/>
            <person name="Iquebal M.A."/>
            <person name="Jaiswal S."/>
            <person name="Angadi U.B."/>
            <person name="Kumar N."/>
            <person name="Raza M."/>
            <person name="Shah T.M."/>
            <person name="Rai A."/>
            <person name="Jena J.K."/>
        </authorList>
    </citation>
    <scope>NUCLEOTIDE SEQUENCE [LARGE SCALE GENOMIC DNA]</scope>
    <source>
        <strain evidence="1">DASCIFA01</strain>
        <tissue evidence="1">Testis</tissue>
    </source>
</reference>
<name>A0A498MBU4_LABRO</name>
<proteinExistence type="predicted"/>
<organism evidence="1 2">
    <name type="scientific">Labeo rohita</name>
    <name type="common">Indian major carp</name>
    <name type="synonym">Cyprinus rohita</name>
    <dbReference type="NCBI Taxonomy" id="84645"/>
    <lineage>
        <taxon>Eukaryota</taxon>
        <taxon>Metazoa</taxon>
        <taxon>Chordata</taxon>
        <taxon>Craniata</taxon>
        <taxon>Vertebrata</taxon>
        <taxon>Euteleostomi</taxon>
        <taxon>Actinopterygii</taxon>
        <taxon>Neopterygii</taxon>
        <taxon>Teleostei</taxon>
        <taxon>Ostariophysi</taxon>
        <taxon>Cypriniformes</taxon>
        <taxon>Cyprinidae</taxon>
        <taxon>Labeoninae</taxon>
        <taxon>Labeonini</taxon>
        <taxon>Labeo</taxon>
    </lineage>
</organism>
<accession>A0A498MBU4</accession>
<dbReference type="AlphaFoldDB" id="A0A498MBU4"/>
<dbReference type="STRING" id="84645.A0A498MBU4"/>
<evidence type="ECO:0000313" key="2">
    <source>
        <dbReference type="Proteomes" id="UP000290572"/>
    </source>
</evidence>
<dbReference type="EMBL" id="QBIY01012712">
    <property type="protein sequence ID" value="RXN18588.1"/>
    <property type="molecule type" value="Genomic_DNA"/>
</dbReference>
<gene>
    <name evidence="1" type="ORF">ROHU_007730</name>
</gene>
<dbReference type="Proteomes" id="UP000290572">
    <property type="component" value="Unassembled WGS sequence"/>
</dbReference>
<protein>
    <submittedName>
        <fullName evidence="1">Galaxin-like isoform X4</fullName>
    </submittedName>
</protein>